<sequence>MAQVLAGRKPLLRSPRKRKQRKGWQVGLMVVVIVVGIAAGTILLVLMKGFDKNILDSSLLLVEQQQEDLRSILKEFKTMRDTTVDAVTAGLTNIGMDNDNDNDNDEEDDTNDGVKKHKKNKKADWEIAFDKVMQDANRTLHKARAIRSSVTAATGSTTGTRGDAGGSTTTNIWDNSTILPDWLKEYFAWHKEQLQILHDTWKPKLILQRDNAASLLLWNQALDGSIHDHKHRFFIVRCFAFDRSCGGLADRLLPLPYLLQVAHNTSRILFIQFEKPAPLTSYMVPPRGGLDWRIPSWLLPALNFTGETRRYKGVTNLEWHASNPNETIVCSVLQTWHYGSQPYNEHRRGDTEPKFKYVVRDVWRTLFTPTLSLQQKLQQQLRDLQLREGHYTAVHLRLLYAMGADERSSEDTIRWTRNAINCASNLDHGPPYFVASDSHEAGRAAVEYGMEHSMPNNNNNQRMIVARLAATNNNNNTTPFHYDRIPVLKDDPEQKAAPYHASDYDETYVDLYLLAMAQCVSYGVGGYGKLASFLSYNSSCSNLHFKKRMMQSCLWLDHDVHDNNDNRDDNNNNLPLSMPSLLSPPMD</sequence>
<feature type="region of interest" description="Disordered" evidence="1">
    <location>
        <begin position="565"/>
        <end position="587"/>
    </location>
</feature>
<keyword evidence="2" id="KW-0472">Membrane</keyword>
<keyword evidence="2" id="KW-0812">Transmembrane</keyword>
<name>A0A9N8F1G7_9STRA</name>
<evidence type="ECO:0000256" key="2">
    <source>
        <dbReference type="SAM" id="Phobius"/>
    </source>
</evidence>
<feature type="region of interest" description="Disordered" evidence="1">
    <location>
        <begin position="92"/>
        <end position="117"/>
    </location>
</feature>
<dbReference type="EMBL" id="CAICTM010003056">
    <property type="protein sequence ID" value="CAB9530808.1"/>
    <property type="molecule type" value="Genomic_DNA"/>
</dbReference>
<keyword evidence="4" id="KW-1185">Reference proteome</keyword>
<accession>A0A9N8F1G7</accession>
<evidence type="ECO:0000256" key="1">
    <source>
        <dbReference type="SAM" id="MobiDB-lite"/>
    </source>
</evidence>
<feature type="compositionally biased region" description="Low complexity" evidence="1">
    <location>
        <begin position="571"/>
        <end position="587"/>
    </location>
</feature>
<proteinExistence type="predicted"/>
<protein>
    <submittedName>
        <fullName evidence="3">Uncharacterized protein</fullName>
    </submittedName>
</protein>
<evidence type="ECO:0000313" key="4">
    <source>
        <dbReference type="Proteomes" id="UP001153069"/>
    </source>
</evidence>
<comment type="caution">
    <text evidence="3">The sequence shown here is derived from an EMBL/GenBank/DDBJ whole genome shotgun (WGS) entry which is preliminary data.</text>
</comment>
<feature type="transmembrane region" description="Helical" evidence="2">
    <location>
        <begin position="26"/>
        <end position="47"/>
    </location>
</feature>
<feature type="compositionally biased region" description="Acidic residues" evidence="1">
    <location>
        <begin position="98"/>
        <end position="111"/>
    </location>
</feature>
<keyword evidence="2" id="KW-1133">Transmembrane helix</keyword>
<dbReference type="Proteomes" id="UP001153069">
    <property type="component" value="Unassembled WGS sequence"/>
</dbReference>
<dbReference type="OrthoDB" id="47703at2759"/>
<evidence type="ECO:0000313" key="3">
    <source>
        <dbReference type="EMBL" id="CAB9530808.1"/>
    </source>
</evidence>
<gene>
    <name evidence="3" type="ORF">SEMRO_3058_G342890.1</name>
</gene>
<dbReference type="AlphaFoldDB" id="A0A9N8F1G7"/>
<organism evidence="3 4">
    <name type="scientific">Seminavis robusta</name>
    <dbReference type="NCBI Taxonomy" id="568900"/>
    <lineage>
        <taxon>Eukaryota</taxon>
        <taxon>Sar</taxon>
        <taxon>Stramenopiles</taxon>
        <taxon>Ochrophyta</taxon>
        <taxon>Bacillariophyta</taxon>
        <taxon>Bacillariophyceae</taxon>
        <taxon>Bacillariophycidae</taxon>
        <taxon>Naviculales</taxon>
        <taxon>Naviculaceae</taxon>
        <taxon>Seminavis</taxon>
    </lineage>
</organism>
<reference evidence="3" key="1">
    <citation type="submission" date="2020-06" db="EMBL/GenBank/DDBJ databases">
        <authorList>
            <consortium name="Plant Systems Biology data submission"/>
        </authorList>
    </citation>
    <scope>NUCLEOTIDE SEQUENCE</scope>
    <source>
        <strain evidence="3">D6</strain>
    </source>
</reference>